<keyword evidence="3" id="KW-1185">Reference proteome</keyword>
<proteinExistence type="predicted"/>
<dbReference type="RefSeq" id="WP_130265041.1">
    <property type="nucleotide sequence ID" value="NZ_CP035952.1"/>
</dbReference>
<gene>
    <name evidence="2" type="ORF">EXN22_16315</name>
</gene>
<dbReference type="PROSITE" id="PS50943">
    <property type="entry name" value="HTH_CROC1"/>
    <property type="match status" value="1"/>
</dbReference>
<dbReference type="Gene3D" id="1.10.260.40">
    <property type="entry name" value="lambda repressor-like DNA-binding domains"/>
    <property type="match status" value="1"/>
</dbReference>
<dbReference type="OrthoDB" id="6990178at2"/>
<feature type="domain" description="HTH cro/C1-type" evidence="1">
    <location>
        <begin position="4"/>
        <end position="63"/>
    </location>
</feature>
<dbReference type="Proteomes" id="UP000291130">
    <property type="component" value="Chromosome"/>
</dbReference>
<evidence type="ECO:0000313" key="3">
    <source>
        <dbReference type="Proteomes" id="UP000291130"/>
    </source>
</evidence>
<dbReference type="SUPFAM" id="SSF47413">
    <property type="entry name" value="lambda repressor-like DNA-binding domains"/>
    <property type="match status" value="1"/>
</dbReference>
<reference evidence="2 3" key="1">
    <citation type="submission" date="2019-02" db="EMBL/GenBank/DDBJ databases">
        <title>Complete genome sequence of Pseudomonas sp. SNU WT1 isolated from rainbow trout.</title>
        <authorList>
            <person name="Oh W.T."/>
            <person name="Park S.C."/>
        </authorList>
    </citation>
    <scope>NUCLEOTIDE SEQUENCE [LARGE SCALE GENOMIC DNA]</scope>
    <source>
        <strain evidence="2 3">SNU WT1</strain>
    </source>
</reference>
<name>A0A411MK63_9PSED</name>
<organism evidence="2 3">
    <name type="scientific">Pseudomonas tructae</name>
    <dbReference type="NCBI Taxonomy" id="2518644"/>
    <lineage>
        <taxon>Bacteria</taxon>
        <taxon>Pseudomonadati</taxon>
        <taxon>Pseudomonadota</taxon>
        <taxon>Gammaproteobacteria</taxon>
        <taxon>Pseudomonadales</taxon>
        <taxon>Pseudomonadaceae</taxon>
        <taxon>Pseudomonas</taxon>
    </lineage>
</organism>
<dbReference type="KEGG" id="ptk:EXN22_16315"/>
<dbReference type="InterPro" id="IPR010982">
    <property type="entry name" value="Lambda_DNA-bd_dom_sf"/>
</dbReference>
<accession>A0A411MK63</accession>
<sequence>MSPLKRARLSRKWTLADVTARVASLGDRLDSGNLSRVERGEQKASTALAEKLVQVFEGELTEIHILYPERFAGADEVAA</sequence>
<protein>
    <submittedName>
        <fullName evidence="2">XRE family transcriptional regulator</fullName>
    </submittedName>
</protein>
<evidence type="ECO:0000259" key="1">
    <source>
        <dbReference type="PROSITE" id="PS50943"/>
    </source>
</evidence>
<dbReference type="GO" id="GO:0003677">
    <property type="term" value="F:DNA binding"/>
    <property type="evidence" value="ECO:0007669"/>
    <property type="project" value="InterPro"/>
</dbReference>
<dbReference type="AlphaFoldDB" id="A0A411MK63"/>
<dbReference type="CDD" id="cd00093">
    <property type="entry name" value="HTH_XRE"/>
    <property type="match status" value="1"/>
</dbReference>
<dbReference type="EMBL" id="CP035952">
    <property type="protein sequence ID" value="QBF27179.1"/>
    <property type="molecule type" value="Genomic_DNA"/>
</dbReference>
<evidence type="ECO:0000313" key="2">
    <source>
        <dbReference type="EMBL" id="QBF27179.1"/>
    </source>
</evidence>
<dbReference type="InterPro" id="IPR001387">
    <property type="entry name" value="Cro/C1-type_HTH"/>
</dbReference>